<accession>A0A561VHY0</accession>
<feature type="transmembrane region" description="Helical" evidence="2">
    <location>
        <begin position="306"/>
        <end position="323"/>
    </location>
</feature>
<organism evidence="3 4">
    <name type="scientific">Micromonospora palomenae</name>
    <dbReference type="NCBI Taxonomy" id="1461247"/>
    <lineage>
        <taxon>Bacteria</taxon>
        <taxon>Bacillati</taxon>
        <taxon>Actinomycetota</taxon>
        <taxon>Actinomycetes</taxon>
        <taxon>Micromonosporales</taxon>
        <taxon>Micromonosporaceae</taxon>
        <taxon>Micromonospora</taxon>
    </lineage>
</organism>
<feature type="transmembrane region" description="Helical" evidence="2">
    <location>
        <begin position="266"/>
        <end position="285"/>
    </location>
</feature>
<keyword evidence="2" id="KW-0812">Transmembrane</keyword>
<proteinExistence type="predicted"/>
<comment type="caution">
    <text evidence="3">The sequence shown here is derived from an EMBL/GenBank/DDBJ whole genome shotgun (WGS) entry which is preliminary data.</text>
</comment>
<dbReference type="Proteomes" id="UP000319927">
    <property type="component" value="Unassembled WGS sequence"/>
</dbReference>
<dbReference type="EMBL" id="VIXA01000005">
    <property type="protein sequence ID" value="TWG11211.1"/>
    <property type="molecule type" value="Genomic_DNA"/>
</dbReference>
<feature type="region of interest" description="Disordered" evidence="1">
    <location>
        <begin position="1"/>
        <end position="192"/>
    </location>
</feature>
<feature type="compositionally biased region" description="Gly residues" evidence="1">
    <location>
        <begin position="144"/>
        <end position="157"/>
    </location>
</feature>
<feature type="compositionally biased region" description="Basic and acidic residues" evidence="1">
    <location>
        <begin position="107"/>
        <end position="120"/>
    </location>
</feature>
<evidence type="ECO:0000256" key="2">
    <source>
        <dbReference type="SAM" id="Phobius"/>
    </source>
</evidence>
<protein>
    <submittedName>
        <fullName evidence="3">Uncharacterized protein</fullName>
    </submittedName>
</protein>
<feature type="transmembrane region" description="Helical" evidence="2">
    <location>
        <begin position="233"/>
        <end position="254"/>
    </location>
</feature>
<sequence>MPDVDARRSYPEDQESRWYPAGQERGYGEPDWRGAGESRIRDDEYPTPEQRAAEEGRFTDPGAPGRYGQTGRYGAADPLGDSRGESDGYRPTRSRRADDPDVSGELPGDRPGWRAARESADPLTTTGAGPLTSADRLSTTGAGPLTGGLDRLGGPGSAGVEAGERPDPVRSAPPGGYPIVEPTRPAEPAHPLEMPTGPMPPVMPRLDGAVGPEAAYRPAGGPSDGVYRTRRPALAVILVVLVLVFELPALRVLLHGLTGDPVSTSHVVVGTFLVTGLPIFAAGLYGLRTGGLAMADGARGWLRPPTAYLTVGLVLFLAAALAAG</sequence>
<reference evidence="3 4" key="1">
    <citation type="submission" date="2019-06" db="EMBL/GenBank/DDBJ databases">
        <title>Sequencing the genomes of 1000 actinobacteria strains.</title>
        <authorList>
            <person name="Klenk H.-P."/>
        </authorList>
    </citation>
    <scope>NUCLEOTIDE SEQUENCE [LARGE SCALE GENOMIC DNA]</scope>
    <source>
        <strain evidence="3 4">DSM 102131</strain>
    </source>
</reference>
<name>A0A561VHY0_9ACTN</name>
<keyword evidence="2" id="KW-0472">Membrane</keyword>
<feature type="compositionally biased region" description="Basic and acidic residues" evidence="1">
    <location>
        <begin position="26"/>
        <end position="44"/>
    </location>
</feature>
<evidence type="ECO:0000313" key="3">
    <source>
        <dbReference type="EMBL" id="TWG11211.1"/>
    </source>
</evidence>
<evidence type="ECO:0000313" key="4">
    <source>
        <dbReference type="Proteomes" id="UP000319927"/>
    </source>
</evidence>
<dbReference type="OrthoDB" id="3405354at2"/>
<keyword evidence="2" id="KW-1133">Transmembrane helix</keyword>
<evidence type="ECO:0000256" key="1">
    <source>
        <dbReference type="SAM" id="MobiDB-lite"/>
    </source>
</evidence>
<feature type="compositionally biased region" description="Basic and acidic residues" evidence="1">
    <location>
        <begin position="80"/>
        <end position="99"/>
    </location>
</feature>
<keyword evidence="4" id="KW-1185">Reference proteome</keyword>
<feature type="compositionally biased region" description="Basic and acidic residues" evidence="1">
    <location>
        <begin position="1"/>
        <end position="16"/>
    </location>
</feature>
<gene>
    <name evidence="3" type="ORF">FHX75_15303</name>
</gene>
<dbReference type="AlphaFoldDB" id="A0A561VHY0"/>